<dbReference type="InterPro" id="IPR058334">
    <property type="entry name" value="DUF8021"/>
</dbReference>
<evidence type="ECO:0000313" key="2">
    <source>
        <dbReference type="EMBL" id="KAK0713611.1"/>
    </source>
</evidence>
<dbReference type="RefSeq" id="XP_060294934.1">
    <property type="nucleotide sequence ID" value="XM_060445733.1"/>
</dbReference>
<dbReference type="Proteomes" id="UP001172101">
    <property type="component" value="Unassembled WGS sequence"/>
</dbReference>
<dbReference type="AlphaFoldDB" id="A0AA40ACZ1"/>
<proteinExistence type="predicted"/>
<name>A0AA40ACZ1_9PEZI</name>
<sequence>MTDTLLDSYSLAAGASAACTRAVLQDATATYLKAQAAGQPSLLAGTLASNTSYAENDTPVSIAAGVLAQALTIDFSRSIYDTTECASFTEITSATSPHPYIIHTRLLFSAATPLVITAIESVVTDAGDWAFNATAGLSWTRQETWDEIPTAQRDTRAVIQAAADAYLDQWGNPDLPVPLGTPCARLEGGSYYSGAKDQAANTCAMGAFPVPLAVGHRRYVVDEELGAVDVFNGFPWLESTRAANFSTPSSNFVRVVQGKIRYIHEATVCQTPNCGR</sequence>
<organism evidence="2 3">
    <name type="scientific">Lasiosphaeria miniovina</name>
    <dbReference type="NCBI Taxonomy" id="1954250"/>
    <lineage>
        <taxon>Eukaryota</taxon>
        <taxon>Fungi</taxon>
        <taxon>Dikarya</taxon>
        <taxon>Ascomycota</taxon>
        <taxon>Pezizomycotina</taxon>
        <taxon>Sordariomycetes</taxon>
        <taxon>Sordariomycetidae</taxon>
        <taxon>Sordariales</taxon>
        <taxon>Lasiosphaeriaceae</taxon>
        <taxon>Lasiosphaeria</taxon>
    </lineage>
</organism>
<protein>
    <recommendedName>
        <fullName evidence="1">DUF8021 domain-containing protein</fullName>
    </recommendedName>
</protein>
<dbReference type="Pfam" id="PF26061">
    <property type="entry name" value="DUF8021"/>
    <property type="match status" value="1"/>
</dbReference>
<feature type="domain" description="DUF8021" evidence="1">
    <location>
        <begin position="152"/>
        <end position="267"/>
    </location>
</feature>
<comment type="caution">
    <text evidence="2">The sequence shown here is derived from an EMBL/GenBank/DDBJ whole genome shotgun (WGS) entry which is preliminary data.</text>
</comment>
<dbReference type="EMBL" id="JAUIRO010000005">
    <property type="protein sequence ID" value="KAK0713611.1"/>
    <property type="molecule type" value="Genomic_DNA"/>
</dbReference>
<dbReference type="GeneID" id="85329003"/>
<evidence type="ECO:0000313" key="3">
    <source>
        <dbReference type="Proteomes" id="UP001172101"/>
    </source>
</evidence>
<accession>A0AA40ACZ1</accession>
<gene>
    <name evidence="2" type="ORF">B0T26DRAFT_753705</name>
</gene>
<keyword evidence="3" id="KW-1185">Reference proteome</keyword>
<evidence type="ECO:0000259" key="1">
    <source>
        <dbReference type="Pfam" id="PF26061"/>
    </source>
</evidence>
<reference evidence="2" key="1">
    <citation type="submission" date="2023-06" db="EMBL/GenBank/DDBJ databases">
        <title>Genome-scale phylogeny and comparative genomics of the fungal order Sordariales.</title>
        <authorList>
            <consortium name="Lawrence Berkeley National Laboratory"/>
            <person name="Hensen N."/>
            <person name="Bonometti L."/>
            <person name="Westerberg I."/>
            <person name="Brannstrom I.O."/>
            <person name="Guillou S."/>
            <person name="Cros-Aarteil S."/>
            <person name="Calhoun S."/>
            <person name="Haridas S."/>
            <person name="Kuo A."/>
            <person name="Mondo S."/>
            <person name="Pangilinan J."/>
            <person name="Riley R."/>
            <person name="LaButti K."/>
            <person name="Andreopoulos B."/>
            <person name="Lipzen A."/>
            <person name="Chen C."/>
            <person name="Yanf M."/>
            <person name="Daum C."/>
            <person name="Ng V."/>
            <person name="Clum A."/>
            <person name="Steindorff A."/>
            <person name="Ohm R."/>
            <person name="Martin F."/>
            <person name="Silar P."/>
            <person name="Natvig D."/>
            <person name="Lalanne C."/>
            <person name="Gautier V."/>
            <person name="Ament-velasquez S.L."/>
            <person name="Kruys A."/>
            <person name="Hutchinson M.I."/>
            <person name="Powell A.J."/>
            <person name="Barry K."/>
            <person name="Miller A.N."/>
            <person name="Grigoriev I.V."/>
            <person name="Debuchy R."/>
            <person name="Gladieux P."/>
            <person name="Thoren M.H."/>
            <person name="Johannesson H."/>
        </authorList>
    </citation>
    <scope>NUCLEOTIDE SEQUENCE</scope>
    <source>
        <strain evidence="2">SMH2392-1A</strain>
    </source>
</reference>